<dbReference type="GO" id="GO:0005739">
    <property type="term" value="C:mitochondrion"/>
    <property type="evidence" value="ECO:0007669"/>
    <property type="project" value="UniProtKB-SubCell"/>
</dbReference>
<accession>A0A2G9TRE4</accession>
<evidence type="ECO:0000256" key="2">
    <source>
        <dbReference type="ARBA" id="ARBA00023157"/>
    </source>
</evidence>
<proteinExistence type="inferred from homology"/>
<name>A0A2G9TRE4_TELCI</name>
<comment type="similarity">
    <text evidence="1 3">Belongs to the CMC family.</text>
</comment>
<dbReference type="EMBL" id="KZ355179">
    <property type="protein sequence ID" value="PIO60576.1"/>
    <property type="molecule type" value="Genomic_DNA"/>
</dbReference>
<dbReference type="Proteomes" id="UP000230423">
    <property type="component" value="Unassembled WGS sequence"/>
</dbReference>
<sequence>MREKGGVKGLRQCQPELAVFNRCKYIKFNDTDFRERMTEEYLQERSEARRTGKTTRERKLEQYREWKKEHETSS</sequence>
<keyword evidence="3" id="KW-0496">Mitochondrion</keyword>
<comment type="subcellular location">
    <subcellularLocation>
        <location evidence="3">Mitochondrion</location>
    </subcellularLocation>
</comment>
<dbReference type="AlphaFoldDB" id="A0A2G9TRE4"/>
<keyword evidence="2" id="KW-1015">Disulfide bond</keyword>
<dbReference type="OrthoDB" id="6224010at2759"/>
<evidence type="ECO:0000256" key="3">
    <source>
        <dbReference type="RuleBase" id="RU364104"/>
    </source>
</evidence>
<organism evidence="4 5">
    <name type="scientific">Teladorsagia circumcincta</name>
    <name type="common">Brown stomach worm</name>
    <name type="synonym">Ostertagia circumcincta</name>
    <dbReference type="NCBI Taxonomy" id="45464"/>
    <lineage>
        <taxon>Eukaryota</taxon>
        <taxon>Metazoa</taxon>
        <taxon>Ecdysozoa</taxon>
        <taxon>Nematoda</taxon>
        <taxon>Chromadorea</taxon>
        <taxon>Rhabditida</taxon>
        <taxon>Rhabditina</taxon>
        <taxon>Rhabditomorpha</taxon>
        <taxon>Strongyloidea</taxon>
        <taxon>Trichostrongylidae</taxon>
        <taxon>Teladorsagia</taxon>
    </lineage>
</organism>
<evidence type="ECO:0000313" key="5">
    <source>
        <dbReference type="Proteomes" id="UP000230423"/>
    </source>
</evidence>
<gene>
    <name evidence="4" type="ORF">TELCIR_17926</name>
</gene>
<protein>
    <recommendedName>
        <fullName evidence="3">COX assembly mitochondrial protein</fullName>
    </recommendedName>
</protein>
<reference evidence="4 5" key="1">
    <citation type="submission" date="2015-09" db="EMBL/GenBank/DDBJ databases">
        <title>Draft genome of the parasitic nematode Teladorsagia circumcincta isolate WARC Sus (inbred).</title>
        <authorList>
            <person name="Mitreva M."/>
        </authorList>
    </citation>
    <scope>NUCLEOTIDE SEQUENCE [LARGE SCALE GENOMIC DNA]</scope>
    <source>
        <strain evidence="4 5">S</strain>
    </source>
</reference>
<dbReference type="Pfam" id="PF08583">
    <property type="entry name" value="Cmc1"/>
    <property type="match status" value="1"/>
</dbReference>
<evidence type="ECO:0000313" key="4">
    <source>
        <dbReference type="EMBL" id="PIO60576.1"/>
    </source>
</evidence>
<evidence type="ECO:0000256" key="1">
    <source>
        <dbReference type="ARBA" id="ARBA00007347"/>
    </source>
</evidence>
<keyword evidence="5" id="KW-1185">Reference proteome</keyword>
<dbReference type="InterPro" id="IPR013892">
    <property type="entry name" value="Cyt_c_biogenesis_Cmc1-like"/>
</dbReference>